<feature type="transmembrane region" description="Helical" evidence="1">
    <location>
        <begin position="107"/>
        <end position="129"/>
    </location>
</feature>
<accession>A0AAN8FY23</accession>
<reference evidence="2 3" key="1">
    <citation type="submission" date="2019-10" db="EMBL/GenBank/DDBJ databases">
        <title>Assembly and Annotation for the nematode Trichostrongylus colubriformis.</title>
        <authorList>
            <person name="Martin J."/>
        </authorList>
    </citation>
    <scope>NUCLEOTIDE SEQUENCE [LARGE SCALE GENOMIC DNA]</scope>
    <source>
        <strain evidence="2">G859</strain>
        <tissue evidence="2">Whole worm</tissue>
    </source>
</reference>
<name>A0AAN8FY23_TRICO</name>
<proteinExistence type="predicted"/>
<gene>
    <name evidence="2" type="ORF">GCK32_018882</name>
</gene>
<evidence type="ECO:0000256" key="1">
    <source>
        <dbReference type="SAM" id="Phobius"/>
    </source>
</evidence>
<keyword evidence="1" id="KW-0472">Membrane</keyword>
<keyword evidence="3" id="KW-1185">Reference proteome</keyword>
<organism evidence="2 3">
    <name type="scientific">Trichostrongylus colubriformis</name>
    <name type="common">Black scour worm</name>
    <dbReference type="NCBI Taxonomy" id="6319"/>
    <lineage>
        <taxon>Eukaryota</taxon>
        <taxon>Metazoa</taxon>
        <taxon>Ecdysozoa</taxon>
        <taxon>Nematoda</taxon>
        <taxon>Chromadorea</taxon>
        <taxon>Rhabditida</taxon>
        <taxon>Rhabditina</taxon>
        <taxon>Rhabditomorpha</taxon>
        <taxon>Strongyloidea</taxon>
        <taxon>Trichostrongylidae</taxon>
        <taxon>Trichostrongylus</taxon>
    </lineage>
</organism>
<feature type="transmembrane region" description="Helical" evidence="1">
    <location>
        <begin position="27"/>
        <end position="49"/>
    </location>
</feature>
<keyword evidence="1" id="KW-0812">Transmembrane</keyword>
<comment type="caution">
    <text evidence="2">The sequence shown here is derived from an EMBL/GenBank/DDBJ whole genome shotgun (WGS) entry which is preliminary data.</text>
</comment>
<protein>
    <submittedName>
        <fullName evidence="2">Uncharacterized protein</fullName>
    </submittedName>
</protein>
<dbReference type="EMBL" id="WIXE01000547">
    <property type="protein sequence ID" value="KAK5986490.1"/>
    <property type="molecule type" value="Genomic_DNA"/>
</dbReference>
<evidence type="ECO:0000313" key="2">
    <source>
        <dbReference type="EMBL" id="KAK5986490.1"/>
    </source>
</evidence>
<keyword evidence="1" id="KW-1133">Transmembrane helix</keyword>
<sequence>MNAVTLAMILLTLIIWGAMPWYSIHALAVVIYAIPAAWVGFSTMSFLAAKMDAPKREGVKSHLALISSAPTFCRDSLDEERDEREEAEYVLQGNLSMSPANMRRSNFAAIAVAILLIAVEAAGVVSPLLRCEG</sequence>
<dbReference type="AlphaFoldDB" id="A0AAN8FY23"/>
<evidence type="ECO:0000313" key="3">
    <source>
        <dbReference type="Proteomes" id="UP001331761"/>
    </source>
</evidence>
<dbReference type="Proteomes" id="UP001331761">
    <property type="component" value="Unassembled WGS sequence"/>
</dbReference>